<comment type="caution">
    <text evidence="12">The sequence shown here is derived from an EMBL/GenBank/DDBJ whole genome shotgun (WGS) entry which is preliminary data.</text>
</comment>
<dbReference type="GO" id="GO:0005886">
    <property type="term" value="C:plasma membrane"/>
    <property type="evidence" value="ECO:0007669"/>
    <property type="project" value="UniProtKB-SubCell"/>
</dbReference>
<dbReference type="GO" id="GO:0006508">
    <property type="term" value="P:proteolysis"/>
    <property type="evidence" value="ECO:0007669"/>
    <property type="project" value="UniProtKB-KW"/>
</dbReference>
<comment type="caution">
    <text evidence="9">Lacks conserved residue(s) required for the propagation of feature annotation.</text>
</comment>
<feature type="active site" evidence="9">
    <location>
        <position position="112"/>
    </location>
</feature>
<comment type="pathway">
    <text evidence="9">Protein modification; lipoprotein biosynthesis (signal peptide cleavage).</text>
</comment>
<keyword evidence="8 9" id="KW-0472">Membrane</keyword>
<evidence type="ECO:0000313" key="12">
    <source>
        <dbReference type="EMBL" id="PAB02002.1"/>
    </source>
</evidence>
<dbReference type="NCBIfam" id="TIGR00077">
    <property type="entry name" value="lspA"/>
    <property type="match status" value="1"/>
</dbReference>
<dbReference type="RefSeq" id="WP_071863996.1">
    <property type="nucleotide sequence ID" value="NZ_JBHLVQ010000010.1"/>
</dbReference>
<evidence type="ECO:0000256" key="3">
    <source>
        <dbReference type="ARBA" id="ARBA00022670"/>
    </source>
</evidence>
<reference evidence="12 13" key="1">
    <citation type="submission" date="2015-08" db="EMBL/GenBank/DDBJ databases">
        <title>Enterococcus genome sequence.</title>
        <authorList>
            <person name="Acedo J.Z."/>
            <person name="Vederas J.C."/>
        </authorList>
    </citation>
    <scope>NUCLEOTIDE SEQUENCE [LARGE SCALE GENOMIC DNA]</scope>
    <source>
        <strain evidence="12 13">49</strain>
    </source>
</reference>
<dbReference type="OrthoDB" id="9810259at2"/>
<keyword evidence="12" id="KW-0449">Lipoprotein</keyword>
<dbReference type="PROSITE" id="PS00855">
    <property type="entry name" value="SPASE_II"/>
    <property type="match status" value="1"/>
</dbReference>
<dbReference type="InterPro" id="IPR001872">
    <property type="entry name" value="Peptidase_A8"/>
</dbReference>
<gene>
    <name evidence="9" type="primary">lspA</name>
    <name evidence="12" type="ORF">AKL21_00360</name>
</gene>
<evidence type="ECO:0000256" key="2">
    <source>
        <dbReference type="ARBA" id="ARBA00022475"/>
    </source>
</evidence>
<accession>A0A267HUT0</accession>
<evidence type="ECO:0000256" key="5">
    <source>
        <dbReference type="ARBA" id="ARBA00022750"/>
    </source>
</evidence>
<dbReference type="Proteomes" id="UP000216797">
    <property type="component" value="Unassembled WGS sequence"/>
</dbReference>
<keyword evidence="2 9" id="KW-1003">Cell membrane</keyword>
<evidence type="ECO:0000256" key="4">
    <source>
        <dbReference type="ARBA" id="ARBA00022692"/>
    </source>
</evidence>
<dbReference type="PRINTS" id="PR00781">
    <property type="entry name" value="LIPOSIGPTASE"/>
</dbReference>
<keyword evidence="3 9" id="KW-0645">Protease</keyword>
<comment type="catalytic activity">
    <reaction evidence="9 10">
        <text>Release of signal peptides from bacterial membrane prolipoproteins. Hydrolyzes -Xaa-Yaa-Zaa-|-(S,diacylglyceryl)Cys-, in which Xaa is hydrophobic (preferably Leu), and Yaa (Ala or Ser) and Zaa (Gly or Ala) have small, neutral side chains.</text>
        <dbReference type="EC" id="3.4.23.36"/>
    </reaction>
</comment>
<evidence type="ECO:0000256" key="1">
    <source>
        <dbReference type="ARBA" id="ARBA00006139"/>
    </source>
</evidence>
<dbReference type="AlphaFoldDB" id="A0A267HUT0"/>
<feature type="transmembrane region" description="Helical" evidence="9">
    <location>
        <begin position="122"/>
        <end position="144"/>
    </location>
</feature>
<comment type="function">
    <text evidence="9 10">This protein specifically catalyzes the removal of signal peptides from prolipoproteins.</text>
</comment>
<dbReference type="EMBL" id="LHUG01000001">
    <property type="protein sequence ID" value="PAB02002.1"/>
    <property type="molecule type" value="Genomic_DNA"/>
</dbReference>
<keyword evidence="6 9" id="KW-0378">Hydrolase</keyword>
<protein>
    <recommendedName>
        <fullName evidence="9">Lipoprotein signal peptidase</fullName>
        <ecNumber evidence="9">3.4.23.36</ecNumber>
    </recommendedName>
    <alternativeName>
        <fullName evidence="9">Prolipoprotein signal peptidase</fullName>
    </alternativeName>
    <alternativeName>
        <fullName evidence="9">Signal peptidase II</fullName>
        <shortName evidence="9">SPase II</shortName>
    </alternativeName>
</protein>
<evidence type="ECO:0000256" key="11">
    <source>
        <dbReference type="RuleBase" id="RU004181"/>
    </source>
</evidence>
<dbReference type="GO" id="GO:0004190">
    <property type="term" value="F:aspartic-type endopeptidase activity"/>
    <property type="evidence" value="ECO:0007669"/>
    <property type="project" value="UniProtKB-UniRule"/>
</dbReference>
<feature type="active site" evidence="9">
    <location>
        <position position="128"/>
    </location>
</feature>
<comment type="subcellular location">
    <subcellularLocation>
        <location evidence="9">Cell membrane</location>
        <topology evidence="9">Multi-pass membrane protein</topology>
    </subcellularLocation>
</comment>
<dbReference type="EC" id="3.4.23.36" evidence="9"/>
<dbReference type="Pfam" id="PF01252">
    <property type="entry name" value="Peptidase_A8"/>
    <property type="match status" value="1"/>
</dbReference>
<evidence type="ECO:0000256" key="7">
    <source>
        <dbReference type="ARBA" id="ARBA00022989"/>
    </source>
</evidence>
<keyword evidence="5 9" id="KW-0064">Aspartyl protease</keyword>
<evidence type="ECO:0000256" key="9">
    <source>
        <dbReference type="HAMAP-Rule" id="MF_00161"/>
    </source>
</evidence>
<feature type="transmembrane region" description="Helical" evidence="9">
    <location>
        <begin position="58"/>
        <end position="77"/>
    </location>
</feature>
<evidence type="ECO:0000313" key="13">
    <source>
        <dbReference type="Proteomes" id="UP000216797"/>
    </source>
</evidence>
<proteinExistence type="inferred from homology"/>
<organism evidence="12 13">
    <name type="scientific">Enterococcus canintestini</name>
    <dbReference type="NCBI Taxonomy" id="317010"/>
    <lineage>
        <taxon>Bacteria</taxon>
        <taxon>Bacillati</taxon>
        <taxon>Bacillota</taxon>
        <taxon>Bacilli</taxon>
        <taxon>Lactobacillales</taxon>
        <taxon>Enterococcaceae</taxon>
        <taxon>Enterococcus</taxon>
    </lineage>
</organism>
<keyword evidence="4 9" id="KW-0812">Transmembrane</keyword>
<dbReference type="PANTHER" id="PTHR33695:SF1">
    <property type="entry name" value="LIPOPROTEIN SIGNAL PEPTIDASE"/>
    <property type="match status" value="1"/>
</dbReference>
<comment type="similarity">
    <text evidence="1 9 11">Belongs to the peptidase A8 family.</text>
</comment>
<dbReference type="HAMAP" id="MF_00161">
    <property type="entry name" value="LspA"/>
    <property type="match status" value="1"/>
</dbReference>
<evidence type="ECO:0000256" key="8">
    <source>
        <dbReference type="ARBA" id="ARBA00023136"/>
    </source>
</evidence>
<feature type="transmembrane region" description="Helical" evidence="9">
    <location>
        <begin position="84"/>
        <end position="102"/>
    </location>
</feature>
<evidence type="ECO:0000256" key="6">
    <source>
        <dbReference type="ARBA" id="ARBA00022801"/>
    </source>
</evidence>
<keyword evidence="7 9" id="KW-1133">Transmembrane helix</keyword>
<sequence length="153" mass="17077">MIVYLVITVLLIVLDQLVKAWIVANLSLGESLPLIKNVFSLTYYQNTGAAWSMLEGQMGFFTIVTLIAVAVCSYLLYKNRRGAKIYSFGLSLVLAGALGNFIDRLRLGYVVDMFQTDFISFPIFNVADSCLVVGVILIFIYILFEDHFKGAKV</sequence>
<dbReference type="PANTHER" id="PTHR33695">
    <property type="entry name" value="LIPOPROTEIN SIGNAL PEPTIDASE"/>
    <property type="match status" value="1"/>
</dbReference>
<dbReference type="UniPathway" id="UPA00665"/>
<keyword evidence="13" id="KW-1185">Reference proteome</keyword>
<name>A0A267HUT0_9ENTE</name>
<evidence type="ECO:0000256" key="10">
    <source>
        <dbReference type="RuleBase" id="RU000594"/>
    </source>
</evidence>